<evidence type="ECO:0000313" key="4">
    <source>
        <dbReference type="Proteomes" id="UP000597761"/>
    </source>
</evidence>
<reference evidence="4" key="1">
    <citation type="journal article" date="2019" name="Int. J. Syst. Evol. Microbiol.">
        <title>The Global Catalogue of Microorganisms (GCM) 10K type strain sequencing project: providing services to taxonomists for standard genome sequencing and annotation.</title>
        <authorList>
            <consortium name="The Broad Institute Genomics Platform"/>
            <consortium name="The Broad Institute Genome Sequencing Center for Infectious Disease"/>
            <person name="Wu L."/>
            <person name="Ma J."/>
        </authorList>
    </citation>
    <scope>NUCLEOTIDE SEQUENCE [LARGE SCALE GENOMIC DNA]</scope>
    <source>
        <strain evidence="4">CGMCC 1.15480</strain>
    </source>
</reference>
<protein>
    <recommendedName>
        <fullName evidence="5">DUF4229 domain-containing protein</fullName>
    </recommendedName>
</protein>
<evidence type="ECO:0008006" key="5">
    <source>
        <dbReference type="Google" id="ProtNLM"/>
    </source>
</evidence>
<dbReference type="EMBL" id="BMJI01000001">
    <property type="protein sequence ID" value="GGC81213.1"/>
    <property type="molecule type" value="Genomic_DNA"/>
</dbReference>
<feature type="transmembrane region" description="Helical" evidence="2">
    <location>
        <begin position="47"/>
        <end position="68"/>
    </location>
</feature>
<sequence>MPAGRGPSGPADLGRRDYTGAVALLKYSAARLGLVALIFALGLLLRLGIVMSLLVALVASFCISYLFFGRLRTAAATQVGGRITGRTGRRSSGELDDAAAEDGYWDEHEQVVTPDEKPRGATAVASDRVESVTERRRGA</sequence>
<feature type="region of interest" description="Disordered" evidence="1">
    <location>
        <begin position="111"/>
        <end position="139"/>
    </location>
</feature>
<evidence type="ECO:0000313" key="3">
    <source>
        <dbReference type="EMBL" id="GGC81213.1"/>
    </source>
</evidence>
<organism evidence="3 4">
    <name type="scientific">Tersicoccus solisilvae</name>
    <dbReference type="NCBI Taxonomy" id="1882339"/>
    <lineage>
        <taxon>Bacteria</taxon>
        <taxon>Bacillati</taxon>
        <taxon>Actinomycetota</taxon>
        <taxon>Actinomycetes</taxon>
        <taxon>Micrococcales</taxon>
        <taxon>Micrococcaceae</taxon>
        <taxon>Tersicoccus</taxon>
    </lineage>
</organism>
<feature type="compositionally biased region" description="Basic and acidic residues" evidence="1">
    <location>
        <begin position="127"/>
        <end position="139"/>
    </location>
</feature>
<keyword evidence="4" id="KW-1185">Reference proteome</keyword>
<gene>
    <name evidence="3" type="ORF">GCM10011512_04960</name>
</gene>
<comment type="caution">
    <text evidence="3">The sequence shown here is derived from an EMBL/GenBank/DDBJ whole genome shotgun (WGS) entry which is preliminary data.</text>
</comment>
<dbReference type="Pfam" id="PF14012">
    <property type="entry name" value="DUF4229"/>
    <property type="match status" value="1"/>
</dbReference>
<dbReference type="InterPro" id="IPR025323">
    <property type="entry name" value="DUF4229"/>
</dbReference>
<name>A0ABQ1NNT6_9MICC</name>
<proteinExistence type="predicted"/>
<keyword evidence="2" id="KW-0812">Transmembrane</keyword>
<dbReference type="Proteomes" id="UP000597761">
    <property type="component" value="Unassembled WGS sequence"/>
</dbReference>
<feature type="transmembrane region" description="Helical" evidence="2">
    <location>
        <begin position="21"/>
        <end position="41"/>
    </location>
</feature>
<accession>A0ABQ1NNT6</accession>
<evidence type="ECO:0000256" key="1">
    <source>
        <dbReference type="SAM" id="MobiDB-lite"/>
    </source>
</evidence>
<evidence type="ECO:0000256" key="2">
    <source>
        <dbReference type="SAM" id="Phobius"/>
    </source>
</evidence>
<keyword evidence="2" id="KW-1133">Transmembrane helix</keyword>
<keyword evidence="2" id="KW-0472">Membrane</keyword>